<accession>A0A0C3B9V9</accession>
<dbReference type="PANTHER" id="PTHR21193">
    <property type="entry name" value="OXIDOREDUCTASE-LIKE DOMAIN-CONTAINING PROTEIN 1"/>
    <property type="match status" value="1"/>
</dbReference>
<dbReference type="HOGENOM" id="CLU_092489_1_0_1"/>
<dbReference type="InParanoid" id="A0A0C3B9V9"/>
<dbReference type="InterPro" id="IPR039251">
    <property type="entry name" value="OXLD1"/>
</dbReference>
<dbReference type="GO" id="GO:0005739">
    <property type="term" value="C:mitochondrion"/>
    <property type="evidence" value="ECO:0007669"/>
    <property type="project" value="TreeGrafter"/>
</dbReference>
<evidence type="ECO:0000259" key="1">
    <source>
        <dbReference type="Pfam" id="PF09791"/>
    </source>
</evidence>
<reference evidence="2 3" key="1">
    <citation type="submission" date="2014-04" db="EMBL/GenBank/DDBJ databases">
        <authorList>
            <consortium name="DOE Joint Genome Institute"/>
            <person name="Kuo A."/>
            <person name="Tarkka M."/>
            <person name="Buscot F."/>
            <person name="Kohler A."/>
            <person name="Nagy L.G."/>
            <person name="Floudas D."/>
            <person name="Copeland A."/>
            <person name="Barry K.W."/>
            <person name="Cichocki N."/>
            <person name="Veneault-Fourrey C."/>
            <person name="LaButti K."/>
            <person name="Lindquist E.A."/>
            <person name="Lipzen A."/>
            <person name="Lundell T."/>
            <person name="Morin E."/>
            <person name="Murat C."/>
            <person name="Sun H."/>
            <person name="Tunlid A."/>
            <person name="Henrissat B."/>
            <person name="Grigoriev I.V."/>
            <person name="Hibbett D.S."/>
            <person name="Martin F."/>
            <person name="Nordberg H.P."/>
            <person name="Cantor M.N."/>
            <person name="Hua S.X."/>
        </authorList>
    </citation>
    <scope>NUCLEOTIDE SEQUENCE [LARGE SCALE GENOMIC DNA]</scope>
    <source>
        <strain evidence="2 3">F 1598</strain>
    </source>
</reference>
<organism evidence="2 3">
    <name type="scientific">Piloderma croceum (strain F 1598)</name>
    <dbReference type="NCBI Taxonomy" id="765440"/>
    <lineage>
        <taxon>Eukaryota</taxon>
        <taxon>Fungi</taxon>
        <taxon>Dikarya</taxon>
        <taxon>Basidiomycota</taxon>
        <taxon>Agaricomycotina</taxon>
        <taxon>Agaricomycetes</taxon>
        <taxon>Agaricomycetidae</taxon>
        <taxon>Atheliales</taxon>
        <taxon>Atheliaceae</taxon>
        <taxon>Piloderma</taxon>
    </lineage>
</organism>
<evidence type="ECO:0000313" key="3">
    <source>
        <dbReference type="Proteomes" id="UP000054166"/>
    </source>
</evidence>
<name>A0A0C3B9V9_PILCF</name>
<dbReference type="PANTHER" id="PTHR21193:SF3">
    <property type="entry name" value="OXIDOREDUCTASE-LIKE DOMAIN-CONTAINING PROTEIN 1"/>
    <property type="match status" value="1"/>
</dbReference>
<feature type="domain" description="Oxidoreductase-like" evidence="1">
    <location>
        <begin position="88"/>
        <end position="133"/>
    </location>
</feature>
<dbReference type="EMBL" id="KN833066">
    <property type="protein sequence ID" value="KIM74092.1"/>
    <property type="molecule type" value="Genomic_DNA"/>
</dbReference>
<dbReference type="Pfam" id="PF09791">
    <property type="entry name" value="Oxidored-like"/>
    <property type="match status" value="1"/>
</dbReference>
<protein>
    <recommendedName>
        <fullName evidence="1">Oxidoreductase-like domain-containing protein</fullName>
    </recommendedName>
</protein>
<gene>
    <name evidence="2" type="ORF">PILCRDRAFT_711855</name>
</gene>
<dbReference type="OrthoDB" id="10064411at2759"/>
<evidence type="ECO:0000313" key="2">
    <source>
        <dbReference type="EMBL" id="KIM74092.1"/>
    </source>
</evidence>
<keyword evidence="3" id="KW-1185">Reference proteome</keyword>
<sequence length="190" mass="21314">MLRLPSLLARPVALVTARSVRHFSYENAESIARLKRPTRGGQNLTDRHRRLEKSLRGKEARLKQIDDLPRSSTFAQLSSVPKRPALNTFQGFVIPEQPKPPEPDECCMSGCAICVHDLYLDALTTYHESVSSLRSSLSALDIPESEWPSNIQTSGFESKEERKFDVNMDAFLALERSLREKKAADALSSS</sequence>
<dbReference type="Proteomes" id="UP000054166">
    <property type="component" value="Unassembled WGS sequence"/>
</dbReference>
<dbReference type="AlphaFoldDB" id="A0A0C3B9V9"/>
<reference evidence="3" key="2">
    <citation type="submission" date="2015-01" db="EMBL/GenBank/DDBJ databases">
        <title>Evolutionary Origins and Diversification of the Mycorrhizal Mutualists.</title>
        <authorList>
            <consortium name="DOE Joint Genome Institute"/>
            <consortium name="Mycorrhizal Genomics Consortium"/>
            <person name="Kohler A."/>
            <person name="Kuo A."/>
            <person name="Nagy L.G."/>
            <person name="Floudas D."/>
            <person name="Copeland A."/>
            <person name="Barry K.W."/>
            <person name="Cichocki N."/>
            <person name="Veneault-Fourrey C."/>
            <person name="LaButti K."/>
            <person name="Lindquist E.A."/>
            <person name="Lipzen A."/>
            <person name="Lundell T."/>
            <person name="Morin E."/>
            <person name="Murat C."/>
            <person name="Riley R."/>
            <person name="Ohm R."/>
            <person name="Sun H."/>
            <person name="Tunlid A."/>
            <person name="Henrissat B."/>
            <person name="Grigoriev I.V."/>
            <person name="Hibbett D.S."/>
            <person name="Martin F."/>
        </authorList>
    </citation>
    <scope>NUCLEOTIDE SEQUENCE [LARGE SCALE GENOMIC DNA]</scope>
    <source>
        <strain evidence="3">F 1598</strain>
    </source>
</reference>
<dbReference type="InterPro" id="IPR019180">
    <property type="entry name" value="Oxidoreductase-like_N"/>
</dbReference>
<dbReference type="STRING" id="765440.A0A0C3B9V9"/>
<proteinExistence type="predicted"/>